<evidence type="ECO:0000256" key="4">
    <source>
        <dbReference type="ARBA" id="ARBA00022801"/>
    </source>
</evidence>
<name>A0A382IQ78_9ZZZZ</name>
<accession>A0A382IQ78</accession>
<dbReference type="Pfam" id="PF01694">
    <property type="entry name" value="Rhomboid"/>
    <property type="match status" value="1"/>
</dbReference>
<dbReference type="InterPro" id="IPR035952">
    <property type="entry name" value="Rhomboid-like_sf"/>
</dbReference>
<dbReference type="SUPFAM" id="SSF144091">
    <property type="entry name" value="Rhomboid-like"/>
    <property type="match status" value="1"/>
</dbReference>
<dbReference type="GO" id="GO:0016020">
    <property type="term" value="C:membrane"/>
    <property type="evidence" value="ECO:0007669"/>
    <property type="project" value="UniProtKB-SubCell"/>
</dbReference>
<proteinExistence type="inferred from homology"/>
<dbReference type="AlphaFoldDB" id="A0A382IQ78"/>
<keyword evidence="5 7" id="KW-1133">Transmembrane helix</keyword>
<feature type="transmembrane region" description="Helical" evidence="7">
    <location>
        <begin position="101"/>
        <end position="121"/>
    </location>
</feature>
<comment type="similarity">
    <text evidence="2">Belongs to the peptidase S54 family.</text>
</comment>
<keyword evidence="3 7" id="KW-0812">Transmembrane</keyword>
<evidence type="ECO:0000256" key="6">
    <source>
        <dbReference type="ARBA" id="ARBA00023136"/>
    </source>
</evidence>
<dbReference type="EMBL" id="UINC01068423">
    <property type="protein sequence ID" value="SVC01043.1"/>
    <property type="molecule type" value="Genomic_DNA"/>
</dbReference>
<reference evidence="9" key="1">
    <citation type="submission" date="2018-05" db="EMBL/GenBank/DDBJ databases">
        <authorList>
            <person name="Lanie J.A."/>
            <person name="Ng W.-L."/>
            <person name="Kazmierczak K.M."/>
            <person name="Andrzejewski T.M."/>
            <person name="Davidsen T.M."/>
            <person name="Wayne K.J."/>
            <person name="Tettelin H."/>
            <person name="Glass J.I."/>
            <person name="Rusch D."/>
            <person name="Podicherti R."/>
            <person name="Tsui H.-C.T."/>
            <person name="Winkler M.E."/>
        </authorList>
    </citation>
    <scope>NUCLEOTIDE SEQUENCE</scope>
</reference>
<gene>
    <name evidence="9" type="ORF">METZ01_LOCUS253897</name>
</gene>
<evidence type="ECO:0000256" key="1">
    <source>
        <dbReference type="ARBA" id="ARBA00004141"/>
    </source>
</evidence>
<organism evidence="9">
    <name type="scientific">marine metagenome</name>
    <dbReference type="NCBI Taxonomy" id="408172"/>
    <lineage>
        <taxon>unclassified sequences</taxon>
        <taxon>metagenomes</taxon>
        <taxon>ecological metagenomes</taxon>
    </lineage>
</organism>
<dbReference type="PANTHER" id="PTHR43731:SF14">
    <property type="entry name" value="PRESENILIN-ASSOCIATED RHOMBOID-LIKE PROTEIN, MITOCHONDRIAL"/>
    <property type="match status" value="1"/>
</dbReference>
<comment type="subcellular location">
    <subcellularLocation>
        <location evidence="1">Membrane</location>
        <topology evidence="1">Multi-pass membrane protein</topology>
    </subcellularLocation>
</comment>
<evidence type="ECO:0000256" key="5">
    <source>
        <dbReference type="ARBA" id="ARBA00022989"/>
    </source>
</evidence>
<dbReference type="Gene3D" id="1.20.1540.10">
    <property type="entry name" value="Rhomboid-like"/>
    <property type="match status" value="1"/>
</dbReference>
<feature type="non-terminal residue" evidence="9">
    <location>
        <position position="166"/>
    </location>
</feature>
<evidence type="ECO:0000256" key="2">
    <source>
        <dbReference type="ARBA" id="ARBA00009045"/>
    </source>
</evidence>
<feature type="transmembrane region" description="Helical" evidence="7">
    <location>
        <begin position="46"/>
        <end position="69"/>
    </location>
</feature>
<evidence type="ECO:0000259" key="8">
    <source>
        <dbReference type="Pfam" id="PF01694"/>
    </source>
</evidence>
<dbReference type="GO" id="GO:0004252">
    <property type="term" value="F:serine-type endopeptidase activity"/>
    <property type="evidence" value="ECO:0007669"/>
    <property type="project" value="InterPro"/>
</dbReference>
<evidence type="ECO:0000313" key="9">
    <source>
        <dbReference type="EMBL" id="SVC01043.1"/>
    </source>
</evidence>
<evidence type="ECO:0000256" key="7">
    <source>
        <dbReference type="SAM" id="Phobius"/>
    </source>
</evidence>
<feature type="transmembrane region" description="Helical" evidence="7">
    <location>
        <begin position="142"/>
        <end position="164"/>
    </location>
</feature>
<evidence type="ECO:0000256" key="3">
    <source>
        <dbReference type="ARBA" id="ARBA00022692"/>
    </source>
</evidence>
<protein>
    <recommendedName>
        <fullName evidence="8">Peptidase S54 rhomboid domain-containing protein</fullName>
    </recommendedName>
</protein>
<sequence length="166" mass="18165">MPAILCPRCHKLISSDAPSCHHCGMVRPGMFGLASRMRQLGLSLDFPHIITVFCGALYLLCLALDPAAILQPRGMMDILSPSGQATARVGMTGMMPVLVWGHWWTVITAIYLHGSLLHIFFNMMWVRQLGPVVKELFGPFRLFVIFTVAGVVGFIASATMGSAYTL</sequence>
<dbReference type="InterPro" id="IPR022764">
    <property type="entry name" value="Peptidase_S54_rhomboid_dom"/>
</dbReference>
<feature type="domain" description="Peptidase S54 rhomboid" evidence="8">
    <location>
        <begin position="101"/>
        <end position="162"/>
    </location>
</feature>
<keyword evidence="4" id="KW-0378">Hydrolase</keyword>
<keyword evidence="6 7" id="KW-0472">Membrane</keyword>
<dbReference type="InterPro" id="IPR050925">
    <property type="entry name" value="Rhomboid_protease_S54"/>
</dbReference>
<dbReference type="PANTHER" id="PTHR43731">
    <property type="entry name" value="RHOMBOID PROTEASE"/>
    <property type="match status" value="1"/>
</dbReference>